<evidence type="ECO:0000256" key="3">
    <source>
        <dbReference type="ARBA" id="ARBA00022723"/>
    </source>
</evidence>
<evidence type="ECO:0000256" key="6">
    <source>
        <dbReference type="ARBA" id="ARBA00023014"/>
    </source>
</evidence>
<keyword evidence="4 7" id="KW-0249">Electron transport</keyword>
<dbReference type="PROSITE" id="PS51318">
    <property type="entry name" value="TAT"/>
    <property type="match status" value="1"/>
</dbReference>
<comment type="subunit">
    <text evidence="7">Homodimer.</text>
</comment>
<keyword evidence="10" id="KW-1185">Reference proteome</keyword>
<evidence type="ECO:0000256" key="2">
    <source>
        <dbReference type="ARBA" id="ARBA00022485"/>
    </source>
</evidence>
<dbReference type="Gene3D" id="4.10.490.10">
    <property type="entry name" value="High potential iron-sulphur protein"/>
    <property type="match status" value="1"/>
</dbReference>
<dbReference type="Pfam" id="PF01355">
    <property type="entry name" value="HIPIP"/>
    <property type="match status" value="1"/>
</dbReference>
<keyword evidence="5 7" id="KW-0408">Iron</keyword>
<dbReference type="InterPro" id="IPR006311">
    <property type="entry name" value="TAT_signal"/>
</dbReference>
<dbReference type="SUPFAM" id="SSF57652">
    <property type="entry name" value="HIPIP (high potential iron protein)"/>
    <property type="match status" value="1"/>
</dbReference>
<keyword evidence="2 7" id="KW-0004">4Fe-4S</keyword>
<dbReference type="PROSITE" id="PS51373">
    <property type="entry name" value="HIPIP"/>
    <property type="match status" value="1"/>
</dbReference>
<gene>
    <name evidence="9" type="ORF">ABC974_12755</name>
</gene>
<dbReference type="RefSeq" id="WP_343889278.1">
    <property type="nucleotide sequence ID" value="NZ_BAAAEH010000020.1"/>
</dbReference>
<evidence type="ECO:0000259" key="8">
    <source>
        <dbReference type="PROSITE" id="PS51373"/>
    </source>
</evidence>
<feature type="domain" description="High potential iron-sulfur proteins family profile" evidence="8">
    <location>
        <begin position="45"/>
        <end position="111"/>
    </location>
</feature>
<comment type="function">
    <text evidence="7">Specific class of high-redox-potential 4Fe-4S ferredoxins. Functions in anaerobic electron transport in most purple and in some other photosynthetic bacteria and in at least one genus (Paracoccus) of halophilic, denitrifying bacteria.</text>
</comment>
<evidence type="ECO:0000256" key="1">
    <source>
        <dbReference type="ARBA" id="ARBA00022448"/>
    </source>
</evidence>
<keyword evidence="3 7" id="KW-0479">Metal-binding</keyword>
<keyword evidence="6 7" id="KW-0411">Iron-sulfur</keyword>
<dbReference type="EMBL" id="JBDIME010000009">
    <property type="protein sequence ID" value="MEN2790502.1"/>
    <property type="molecule type" value="Genomic_DNA"/>
</dbReference>
<dbReference type="Proteomes" id="UP001419910">
    <property type="component" value="Unassembled WGS sequence"/>
</dbReference>
<protein>
    <recommendedName>
        <fullName evidence="7">High-potential iron-sulfur protein</fullName>
        <shortName evidence="7">HiPIP</shortName>
    </recommendedName>
</protein>
<dbReference type="InterPro" id="IPR000170">
    <property type="entry name" value="High_potential_FeS_prot"/>
</dbReference>
<evidence type="ECO:0000313" key="9">
    <source>
        <dbReference type="EMBL" id="MEN2790502.1"/>
    </source>
</evidence>
<accession>A0ABU9Y3Z7</accession>
<evidence type="ECO:0000256" key="7">
    <source>
        <dbReference type="RuleBase" id="RU000620"/>
    </source>
</evidence>
<proteinExistence type="inferred from homology"/>
<reference evidence="9 10" key="1">
    <citation type="submission" date="2024-05" db="EMBL/GenBank/DDBJ databases">
        <authorList>
            <person name="Liu Q."/>
            <person name="Xin Y.-H."/>
        </authorList>
    </citation>
    <scope>NUCLEOTIDE SEQUENCE [LARGE SCALE GENOMIC DNA]</scope>
    <source>
        <strain evidence="9 10">CGMCC 1.10181</strain>
    </source>
</reference>
<dbReference type="InterPro" id="IPR036369">
    <property type="entry name" value="HIPIP_sf"/>
</dbReference>
<evidence type="ECO:0000256" key="5">
    <source>
        <dbReference type="ARBA" id="ARBA00023004"/>
    </source>
</evidence>
<keyword evidence="1 7" id="KW-0813">Transport</keyword>
<sequence>MDEPVSPFDVALSRRGLIALAAGAPLLVVGLAAVAHAEEAPAICVDLDTLPASQKGMRRSIGFRLHSPDPKKHCSLCTFFTGAAAGCGKCQLLSGGSVAATSLCDSFAARA</sequence>
<evidence type="ECO:0000256" key="4">
    <source>
        <dbReference type="ARBA" id="ARBA00022982"/>
    </source>
</evidence>
<evidence type="ECO:0000313" key="10">
    <source>
        <dbReference type="Proteomes" id="UP001419910"/>
    </source>
</evidence>
<comment type="similarity">
    <text evidence="7">Belongs to the high-potential iron-sulfur protein (HiPIP) family.</text>
</comment>
<name>A0ABU9Y3Z7_9SPHN</name>
<comment type="caution">
    <text evidence="9">The sequence shown here is derived from an EMBL/GenBank/DDBJ whole genome shotgun (WGS) entry which is preliminary data.</text>
</comment>
<organism evidence="9 10">
    <name type="scientific">Sphingomonas oligophenolica</name>
    <dbReference type="NCBI Taxonomy" id="301154"/>
    <lineage>
        <taxon>Bacteria</taxon>
        <taxon>Pseudomonadati</taxon>
        <taxon>Pseudomonadota</taxon>
        <taxon>Alphaproteobacteria</taxon>
        <taxon>Sphingomonadales</taxon>
        <taxon>Sphingomonadaceae</taxon>
        <taxon>Sphingomonas</taxon>
    </lineage>
</organism>